<dbReference type="AlphaFoldDB" id="A0A4Y7KG75"/>
<proteinExistence type="predicted"/>
<evidence type="ECO:0000313" key="2">
    <source>
        <dbReference type="Proteomes" id="UP000316621"/>
    </source>
</evidence>
<sequence length="116" mass="12873">MLIFLPSGRDRWWLKTKATASFFSSFPSRQKTVVIEDKASRGNWDVPGVQDWRAYPGTSIAFNQNNSCSKSKVSSVGIPDSGISHITTSSPLKSHVCSHKIDVLPLQHNPIHTYST</sequence>
<dbReference type="EMBL" id="CM010721">
    <property type="protein sequence ID" value="RZC71382.1"/>
    <property type="molecule type" value="Genomic_DNA"/>
</dbReference>
<organism evidence="1 2">
    <name type="scientific">Papaver somniferum</name>
    <name type="common">Opium poppy</name>
    <dbReference type="NCBI Taxonomy" id="3469"/>
    <lineage>
        <taxon>Eukaryota</taxon>
        <taxon>Viridiplantae</taxon>
        <taxon>Streptophyta</taxon>
        <taxon>Embryophyta</taxon>
        <taxon>Tracheophyta</taxon>
        <taxon>Spermatophyta</taxon>
        <taxon>Magnoliopsida</taxon>
        <taxon>Ranunculales</taxon>
        <taxon>Papaveraceae</taxon>
        <taxon>Papaveroideae</taxon>
        <taxon>Papaver</taxon>
    </lineage>
</organism>
<evidence type="ECO:0000313" key="1">
    <source>
        <dbReference type="EMBL" id="RZC71382.1"/>
    </source>
</evidence>
<accession>A0A4Y7KG75</accession>
<gene>
    <name evidence="1" type="ORF">C5167_034560</name>
</gene>
<reference evidence="1 2" key="1">
    <citation type="journal article" date="2018" name="Science">
        <title>The opium poppy genome and morphinan production.</title>
        <authorList>
            <person name="Guo L."/>
            <person name="Winzer T."/>
            <person name="Yang X."/>
            <person name="Li Y."/>
            <person name="Ning Z."/>
            <person name="He Z."/>
            <person name="Teodor R."/>
            <person name="Lu Y."/>
            <person name="Bowser T.A."/>
            <person name="Graham I.A."/>
            <person name="Ye K."/>
        </authorList>
    </citation>
    <scope>NUCLEOTIDE SEQUENCE [LARGE SCALE GENOMIC DNA]</scope>
    <source>
        <strain evidence="2">cv. HN1</strain>
        <tissue evidence="1">Leaves</tissue>
    </source>
</reference>
<protein>
    <submittedName>
        <fullName evidence="1">Uncharacterized protein</fullName>
    </submittedName>
</protein>
<dbReference type="Gramene" id="RZC71382">
    <property type="protein sequence ID" value="RZC71382"/>
    <property type="gene ID" value="C5167_034560"/>
</dbReference>
<name>A0A4Y7KG75_PAPSO</name>
<keyword evidence="2" id="KW-1185">Reference proteome</keyword>
<dbReference type="Proteomes" id="UP000316621">
    <property type="component" value="Chromosome 7"/>
</dbReference>